<dbReference type="SUPFAM" id="SSF50978">
    <property type="entry name" value="WD40 repeat-like"/>
    <property type="match status" value="1"/>
</dbReference>
<evidence type="ECO:0000256" key="2">
    <source>
        <dbReference type="ARBA" id="ARBA00005649"/>
    </source>
</evidence>
<organism evidence="11">
    <name type="scientific">Megafenestra aurita</name>
    <dbReference type="NCBI Taxonomy" id="2291010"/>
    <lineage>
        <taxon>Eukaryota</taxon>
        <taxon>Metazoa</taxon>
        <taxon>Ecdysozoa</taxon>
        <taxon>Arthropoda</taxon>
        <taxon>Crustacea</taxon>
        <taxon>Branchiopoda</taxon>
        <taxon>Diplostraca</taxon>
        <taxon>Cladocera</taxon>
        <taxon>Anomopoda</taxon>
        <taxon>Daphniidae</taxon>
        <taxon>Megafenestra</taxon>
    </lineage>
</organism>
<evidence type="ECO:0000256" key="3">
    <source>
        <dbReference type="ARBA" id="ARBA00021762"/>
    </source>
</evidence>
<evidence type="ECO:0000256" key="5">
    <source>
        <dbReference type="ARBA" id="ARBA00022737"/>
    </source>
</evidence>
<dbReference type="GO" id="GO:0032040">
    <property type="term" value="C:small-subunit processome"/>
    <property type="evidence" value="ECO:0007669"/>
    <property type="project" value="TreeGrafter"/>
</dbReference>
<dbReference type="PROSITE" id="PS50294">
    <property type="entry name" value="WD_REPEATS_REGION"/>
    <property type="match status" value="2"/>
</dbReference>
<evidence type="ECO:0000256" key="6">
    <source>
        <dbReference type="ARBA" id="ARBA00023242"/>
    </source>
</evidence>
<proteinExistence type="evidence at transcript level"/>
<name>A0A4Y7NIC7_9CRUS</name>
<dbReference type="UniPathway" id="UPA00143"/>
<dbReference type="EMBL" id="LR022728">
    <property type="protein sequence ID" value="SVE92347.1"/>
    <property type="molecule type" value="mRNA"/>
</dbReference>
<evidence type="ECO:0000256" key="8">
    <source>
        <dbReference type="ARBA" id="ARBA00032239"/>
    </source>
</evidence>
<dbReference type="Pfam" id="PF04158">
    <property type="entry name" value="Sof1"/>
    <property type="match status" value="1"/>
</dbReference>
<dbReference type="AlphaFoldDB" id="A0A4Y7NIC7"/>
<dbReference type="Gene3D" id="2.130.10.10">
    <property type="entry name" value="YVTN repeat-like/Quinoprotein amine dehydrogenase"/>
    <property type="match status" value="2"/>
</dbReference>
<evidence type="ECO:0000259" key="10">
    <source>
        <dbReference type="Pfam" id="PF04158"/>
    </source>
</evidence>
<dbReference type="PANTHER" id="PTHR22851">
    <property type="entry name" value="U3 SMALL NUCLEOLAR RNA U3 SNORNA ASSOCIATED PROTEIN"/>
    <property type="match status" value="1"/>
</dbReference>
<gene>
    <name evidence="11" type="primary">EOG090X04WU</name>
</gene>
<dbReference type="InterPro" id="IPR019775">
    <property type="entry name" value="WD40_repeat_CS"/>
</dbReference>
<accession>A0A4Y7NIC7</accession>
<keyword evidence="7" id="KW-0687">Ribonucleoprotein</keyword>
<evidence type="ECO:0000256" key="9">
    <source>
        <dbReference type="PROSITE-ProRule" id="PRU00221"/>
    </source>
</evidence>
<dbReference type="CDD" id="cd00200">
    <property type="entry name" value="WD40"/>
    <property type="match status" value="1"/>
</dbReference>
<evidence type="ECO:0000256" key="1">
    <source>
        <dbReference type="ARBA" id="ARBA00004604"/>
    </source>
</evidence>
<evidence type="ECO:0000313" key="11">
    <source>
        <dbReference type="EMBL" id="SVE92347.1"/>
    </source>
</evidence>
<sequence length="443" mass="50942">MKVKVLVRNPDDYLRETKQDIHKLPRNFDPVLHPLEAPREYTRAMNAVKLSRVFAMPFIGCLEGHRDGISCIGKHPARLSWLYSGAYDGEMKLWDVARRKVLHTVQAHDGFVRAMTFCKETASLYTVGDDKLIKMWKTESPDGSDLKAPVNTILTKSMLTGVSHHRSKPILATCGEACNLWEHTRAQPIKTFQWGVDSLQSVKFNLVEENILAACGSDRSIILYDMRESAPLRKVILQMRSNTISWNPMEAFHFTAANEDYKLYTFDMRRLNLPLTVHKDHTSAVIDVDYSPTGKEFVSASYDKTIRIYEARKIHSRDIYHTKRMQRMTSIAWSLDDRYIYSGSDEMNIRIWKARASEKLGVMKPREKNALQVNHKLIAKFANHPAIKRINNHRQVPKHVYNATNEMRSSVLAKKRKEFNVSTHTKRPAPPVPEIAQVVVSEQ</sequence>
<dbReference type="InterPro" id="IPR051733">
    <property type="entry name" value="WD_repeat_DCAF13/WDSOF1"/>
</dbReference>
<dbReference type="InterPro" id="IPR007287">
    <property type="entry name" value="Sof1"/>
</dbReference>
<dbReference type="PROSITE" id="PS50082">
    <property type="entry name" value="WD_REPEATS_2"/>
    <property type="match status" value="4"/>
</dbReference>
<keyword evidence="6" id="KW-0539">Nucleus</keyword>
<evidence type="ECO:0000256" key="4">
    <source>
        <dbReference type="ARBA" id="ARBA00022574"/>
    </source>
</evidence>
<feature type="repeat" description="WD" evidence="9">
    <location>
        <begin position="105"/>
        <end position="140"/>
    </location>
</feature>
<reference evidence="11" key="1">
    <citation type="submission" date="2018-08" db="EMBL/GenBank/DDBJ databases">
        <authorList>
            <person name="Cornetti L."/>
        </authorList>
    </citation>
    <scope>NUCLEOTIDE SEQUENCE</scope>
    <source>
        <strain evidence="11">CH-H-2</strain>
    </source>
</reference>
<protein>
    <recommendedName>
        <fullName evidence="3">DDB1- and CUL4-associated factor 13</fullName>
    </recommendedName>
    <alternativeName>
        <fullName evidence="8">WD repeat and SOF domain-containing protein 1</fullName>
    </alternativeName>
</protein>
<comment type="subcellular location">
    <subcellularLocation>
        <location evidence="1">Nucleus</location>
        <location evidence="1">Nucleolus</location>
    </subcellularLocation>
</comment>
<dbReference type="InterPro" id="IPR036322">
    <property type="entry name" value="WD40_repeat_dom_sf"/>
</dbReference>
<dbReference type="FunFam" id="2.130.10.10:FF:000132">
    <property type="entry name" value="DDB1- and CUL4-associated factor 13"/>
    <property type="match status" value="1"/>
</dbReference>
<dbReference type="GO" id="GO:0016567">
    <property type="term" value="P:protein ubiquitination"/>
    <property type="evidence" value="ECO:0007669"/>
    <property type="project" value="UniProtKB-UniPathway"/>
</dbReference>
<keyword evidence="4 9" id="KW-0853">WD repeat</keyword>
<feature type="domain" description="Sof1-like protein" evidence="10">
    <location>
        <begin position="354"/>
        <end position="434"/>
    </location>
</feature>
<feature type="repeat" description="WD" evidence="9">
    <location>
        <begin position="62"/>
        <end position="104"/>
    </location>
</feature>
<dbReference type="Pfam" id="PF00400">
    <property type="entry name" value="WD40"/>
    <property type="match status" value="4"/>
</dbReference>
<dbReference type="GO" id="GO:0000462">
    <property type="term" value="P:maturation of SSU-rRNA from tricistronic rRNA transcript (SSU-rRNA, 5.8S rRNA, LSU-rRNA)"/>
    <property type="evidence" value="ECO:0007669"/>
    <property type="project" value="TreeGrafter"/>
</dbReference>
<dbReference type="InterPro" id="IPR015943">
    <property type="entry name" value="WD40/YVTN_repeat-like_dom_sf"/>
</dbReference>
<dbReference type="PANTHER" id="PTHR22851:SF0">
    <property type="entry name" value="DDB1- AND CUL4-ASSOCIATED FACTOR 13"/>
    <property type="match status" value="1"/>
</dbReference>
<dbReference type="SMART" id="SM00320">
    <property type="entry name" value="WD40"/>
    <property type="match status" value="5"/>
</dbReference>
<feature type="repeat" description="WD" evidence="9">
    <location>
        <begin position="278"/>
        <end position="310"/>
    </location>
</feature>
<keyword evidence="5" id="KW-0677">Repeat</keyword>
<evidence type="ECO:0000256" key="7">
    <source>
        <dbReference type="ARBA" id="ARBA00023274"/>
    </source>
</evidence>
<feature type="repeat" description="WD" evidence="9">
    <location>
        <begin position="321"/>
        <end position="362"/>
    </location>
</feature>
<comment type="similarity">
    <text evidence="2">Belongs to the WD repeat DCAF13/WDSOF1 family.</text>
</comment>
<dbReference type="InterPro" id="IPR001680">
    <property type="entry name" value="WD40_rpt"/>
</dbReference>
<dbReference type="PROSITE" id="PS00678">
    <property type="entry name" value="WD_REPEATS_1"/>
    <property type="match status" value="1"/>
</dbReference>